<keyword evidence="1" id="KW-0472">Membrane</keyword>
<dbReference type="InterPro" id="IPR025495">
    <property type="entry name" value="DUF4386"/>
</dbReference>
<gene>
    <name evidence="2" type="ORF">GCM10008938_27230</name>
</gene>
<feature type="transmembrane region" description="Helical" evidence="1">
    <location>
        <begin position="171"/>
        <end position="191"/>
    </location>
</feature>
<feature type="transmembrane region" description="Helical" evidence="1">
    <location>
        <begin position="95"/>
        <end position="117"/>
    </location>
</feature>
<proteinExistence type="predicted"/>
<comment type="caution">
    <text evidence="2">The sequence shown here is derived from an EMBL/GenBank/DDBJ whole genome shotgun (WGS) entry which is preliminary data.</text>
</comment>
<evidence type="ECO:0000313" key="3">
    <source>
        <dbReference type="Proteomes" id="UP000632222"/>
    </source>
</evidence>
<protein>
    <recommendedName>
        <fullName evidence="4">DUF4386 domain-containing protein</fullName>
    </recommendedName>
</protein>
<reference evidence="3" key="1">
    <citation type="journal article" date="2019" name="Int. J. Syst. Evol. Microbiol.">
        <title>The Global Catalogue of Microorganisms (GCM) 10K type strain sequencing project: providing services to taxonomists for standard genome sequencing and annotation.</title>
        <authorList>
            <consortium name="The Broad Institute Genomics Platform"/>
            <consortium name="The Broad Institute Genome Sequencing Center for Infectious Disease"/>
            <person name="Wu L."/>
            <person name="Ma J."/>
        </authorList>
    </citation>
    <scope>NUCLEOTIDE SEQUENCE [LARGE SCALE GENOMIC DNA]</scope>
    <source>
        <strain evidence="3">JCM 14370</strain>
    </source>
</reference>
<dbReference type="RefSeq" id="WP_189003241.1">
    <property type="nucleotide sequence ID" value="NZ_BMOD01000009.1"/>
</dbReference>
<evidence type="ECO:0000313" key="2">
    <source>
        <dbReference type="EMBL" id="GGJ39762.1"/>
    </source>
</evidence>
<keyword evidence="1" id="KW-1133">Transmembrane helix</keyword>
<evidence type="ECO:0008006" key="4">
    <source>
        <dbReference type="Google" id="ProtNLM"/>
    </source>
</evidence>
<feature type="transmembrane region" description="Helical" evidence="1">
    <location>
        <begin position="52"/>
        <end position="74"/>
    </location>
</feature>
<keyword evidence="3" id="KW-1185">Reference proteome</keyword>
<evidence type="ECO:0000256" key="1">
    <source>
        <dbReference type="SAM" id="Phobius"/>
    </source>
</evidence>
<feature type="transmembrane region" description="Helical" evidence="1">
    <location>
        <begin position="12"/>
        <end position="32"/>
    </location>
</feature>
<keyword evidence="1" id="KW-0812">Transmembrane</keyword>
<sequence length="239" mass="25978">MLSPLNRARLVGFLFLFAAVTSIIGLVLYAPILGHKDYVISGVPQEAQIATAVFMEILLCLSMIGISILMFPVVRRYSETLAIGYVCFRLLESTIVIVGIIGMLSALTLGLEFPVSGVQDSQSLLAVSRMLVAVHDWTFLLGPNTSLGVSTLMLGWIWYRSGLVPRPIAVLGLLGGPLIFVSSVLVIYGFYGQTSLPGAIAALPVFLYEMSLAVWLMVRGFNPTVTRKWQDVALKPQIS</sequence>
<dbReference type="EMBL" id="BMOD01000009">
    <property type="protein sequence ID" value="GGJ39762.1"/>
    <property type="molecule type" value="Genomic_DNA"/>
</dbReference>
<dbReference type="Proteomes" id="UP000632222">
    <property type="component" value="Unassembled WGS sequence"/>
</dbReference>
<dbReference type="Pfam" id="PF14329">
    <property type="entry name" value="DUF4386"/>
    <property type="match status" value="1"/>
</dbReference>
<name>A0ABQ2D1A6_9DEIO</name>
<accession>A0ABQ2D1A6</accession>
<feature type="transmembrane region" description="Helical" evidence="1">
    <location>
        <begin position="137"/>
        <end position="159"/>
    </location>
</feature>
<organism evidence="2 3">
    <name type="scientific">Deinococcus roseus</name>
    <dbReference type="NCBI Taxonomy" id="392414"/>
    <lineage>
        <taxon>Bacteria</taxon>
        <taxon>Thermotogati</taxon>
        <taxon>Deinococcota</taxon>
        <taxon>Deinococci</taxon>
        <taxon>Deinococcales</taxon>
        <taxon>Deinococcaceae</taxon>
        <taxon>Deinococcus</taxon>
    </lineage>
</organism>
<feature type="transmembrane region" description="Helical" evidence="1">
    <location>
        <begin position="197"/>
        <end position="218"/>
    </location>
</feature>